<dbReference type="PRINTS" id="PR00344">
    <property type="entry name" value="BCTRLSENSOR"/>
</dbReference>
<proteinExistence type="predicted"/>
<dbReference type="Pfam" id="PF02518">
    <property type="entry name" value="HATPase_c"/>
    <property type="match status" value="1"/>
</dbReference>
<dbReference type="AlphaFoldDB" id="A0A809SEQ1"/>
<keyword evidence="3" id="KW-0597">Phosphoprotein</keyword>
<evidence type="ECO:0000256" key="4">
    <source>
        <dbReference type="ARBA" id="ARBA00022679"/>
    </source>
</evidence>
<keyword evidence="5" id="KW-0547">Nucleotide-binding</keyword>
<keyword evidence="4" id="KW-0808">Transferase</keyword>
<evidence type="ECO:0000256" key="8">
    <source>
        <dbReference type="ARBA" id="ARBA00023012"/>
    </source>
</evidence>
<dbReference type="InterPro" id="IPR003018">
    <property type="entry name" value="GAF"/>
</dbReference>
<evidence type="ECO:0000256" key="7">
    <source>
        <dbReference type="ARBA" id="ARBA00022840"/>
    </source>
</evidence>
<gene>
    <name evidence="10" type="ORF">NPRO_17090</name>
</gene>
<dbReference type="SUPFAM" id="SSF55874">
    <property type="entry name" value="ATPase domain of HSP90 chaperone/DNA topoisomerase II/histidine kinase"/>
    <property type="match status" value="1"/>
</dbReference>
<sequence>MRGLVEIAEVVAVVVREKDFGKALGLIASAALQGTSSRNAMLALMNDEKGCLELRHGVGEEWDQAGFEKFVEVNVASAEGIVGFVAATGNSFVTGNVQAEPRYRKLFESTVSEIAIPVRDQDGRIRAVLNVESDRENDYDEGDKLYCEVLANLLELVLEREEQRLREQALVLVGSALDNAEGEEQLLDLVIRVAGEVLQFQACSIFIRDPSEEVFTLRASTGRLKEMRGRIHYKAGEGCTGWVCENAQPIRLDQPQDDPRWRGRFLEFPASEIAGFLAVPVVFRNHCTGVIRVIRKRSEHAFLDNRFTDSDQRILQAIGEQLATGLETIRSIEKLRTGERMAAWGELSAKSSHMIGNRVFALKGDVNELRHLVSTGQSDAEELGPIIESLDANVVRVEEILQDFRDFVTATQIRLEPTDINALVSETVSEVIPRRAGIKLQLNLSDEIPLIQSDAKRIRRALSELIENSIVWMNEGELRISTCMAEPSLVRQLKLRPNLQYVAIEVQDSGPGVESNIKNKIFQPFFSGRVKGMGLGLSIVKGIAEAHGGAVIEIGAEGEGAKFVVLLPSPDRPNEGK</sequence>
<evidence type="ECO:0000256" key="5">
    <source>
        <dbReference type="ARBA" id="ARBA00022741"/>
    </source>
</evidence>
<dbReference type="SMART" id="SM00065">
    <property type="entry name" value="GAF"/>
    <property type="match status" value="2"/>
</dbReference>
<dbReference type="SUPFAM" id="SSF55781">
    <property type="entry name" value="GAF domain-like"/>
    <property type="match status" value="2"/>
</dbReference>
<feature type="domain" description="Histidine kinase" evidence="9">
    <location>
        <begin position="350"/>
        <end position="571"/>
    </location>
</feature>
<dbReference type="EMBL" id="AP021858">
    <property type="protein sequence ID" value="BBO24114.1"/>
    <property type="molecule type" value="Genomic_DNA"/>
</dbReference>
<dbReference type="GO" id="GO:0005524">
    <property type="term" value="F:ATP binding"/>
    <property type="evidence" value="ECO:0007669"/>
    <property type="project" value="UniProtKB-KW"/>
</dbReference>
<protein>
    <recommendedName>
        <fullName evidence="2">histidine kinase</fullName>
        <ecNumber evidence="2">2.7.13.3</ecNumber>
    </recommendedName>
</protein>
<keyword evidence="6 10" id="KW-0418">Kinase</keyword>
<evidence type="ECO:0000313" key="11">
    <source>
        <dbReference type="Proteomes" id="UP000662873"/>
    </source>
</evidence>
<evidence type="ECO:0000256" key="3">
    <source>
        <dbReference type="ARBA" id="ARBA00022553"/>
    </source>
</evidence>
<keyword evidence="7" id="KW-0067">ATP-binding</keyword>
<organism evidence="10 11">
    <name type="scientific">Candidatus Nitrosymbiomonas proteolyticus</name>
    <dbReference type="NCBI Taxonomy" id="2608984"/>
    <lineage>
        <taxon>Bacteria</taxon>
        <taxon>Bacillati</taxon>
        <taxon>Armatimonadota</taxon>
        <taxon>Armatimonadota incertae sedis</taxon>
        <taxon>Candidatus Nitrosymbiomonas</taxon>
    </lineage>
</organism>
<dbReference type="SMART" id="SM00387">
    <property type="entry name" value="HATPase_c"/>
    <property type="match status" value="1"/>
</dbReference>
<dbReference type="GO" id="GO:0000160">
    <property type="term" value="P:phosphorelay signal transduction system"/>
    <property type="evidence" value="ECO:0007669"/>
    <property type="project" value="UniProtKB-KW"/>
</dbReference>
<keyword evidence="8" id="KW-0902">Two-component regulatory system</keyword>
<name>A0A809SEQ1_9BACT</name>
<dbReference type="PANTHER" id="PTHR43065">
    <property type="entry name" value="SENSOR HISTIDINE KINASE"/>
    <property type="match status" value="1"/>
</dbReference>
<dbReference type="InterPro" id="IPR036890">
    <property type="entry name" value="HATPase_C_sf"/>
</dbReference>
<comment type="catalytic activity">
    <reaction evidence="1">
        <text>ATP + protein L-histidine = ADP + protein N-phospho-L-histidine.</text>
        <dbReference type="EC" id="2.7.13.3"/>
    </reaction>
</comment>
<dbReference type="InterPro" id="IPR005467">
    <property type="entry name" value="His_kinase_dom"/>
</dbReference>
<evidence type="ECO:0000256" key="1">
    <source>
        <dbReference type="ARBA" id="ARBA00000085"/>
    </source>
</evidence>
<dbReference type="InterPro" id="IPR004358">
    <property type="entry name" value="Sig_transdc_His_kin-like_C"/>
</dbReference>
<evidence type="ECO:0000256" key="2">
    <source>
        <dbReference type="ARBA" id="ARBA00012438"/>
    </source>
</evidence>
<dbReference type="InterPro" id="IPR029016">
    <property type="entry name" value="GAF-like_dom_sf"/>
</dbReference>
<dbReference type="Pfam" id="PF13185">
    <property type="entry name" value="GAF_2"/>
    <property type="match status" value="2"/>
</dbReference>
<dbReference type="PANTHER" id="PTHR43065:SF10">
    <property type="entry name" value="PEROXIDE STRESS-ACTIVATED HISTIDINE KINASE MAK3"/>
    <property type="match status" value="1"/>
</dbReference>
<dbReference type="InterPro" id="IPR003594">
    <property type="entry name" value="HATPase_dom"/>
</dbReference>
<reference evidence="10" key="1">
    <citation type="journal article" name="DNA Res.">
        <title>The physiological potential of anammox bacteria as revealed by their core genome structure.</title>
        <authorList>
            <person name="Okubo T."/>
            <person name="Toyoda A."/>
            <person name="Fukuhara K."/>
            <person name="Uchiyama I."/>
            <person name="Harigaya Y."/>
            <person name="Kuroiwa M."/>
            <person name="Suzuki T."/>
            <person name="Murakami Y."/>
            <person name="Suwa Y."/>
            <person name="Takami H."/>
        </authorList>
    </citation>
    <scope>NUCLEOTIDE SEQUENCE</scope>
    <source>
        <strain evidence="10">317325-2</strain>
    </source>
</reference>
<evidence type="ECO:0000259" key="9">
    <source>
        <dbReference type="PROSITE" id="PS50109"/>
    </source>
</evidence>
<dbReference type="GO" id="GO:0004673">
    <property type="term" value="F:protein histidine kinase activity"/>
    <property type="evidence" value="ECO:0007669"/>
    <property type="project" value="UniProtKB-EC"/>
</dbReference>
<evidence type="ECO:0000313" key="10">
    <source>
        <dbReference type="EMBL" id="BBO24114.1"/>
    </source>
</evidence>
<dbReference type="PROSITE" id="PS50109">
    <property type="entry name" value="HIS_KIN"/>
    <property type="match status" value="1"/>
</dbReference>
<dbReference type="Gene3D" id="3.30.450.40">
    <property type="match status" value="2"/>
</dbReference>
<dbReference type="Gene3D" id="3.30.565.10">
    <property type="entry name" value="Histidine kinase-like ATPase, C-terminal domain"/>
    <property type="match status" value="1"/>
</dbReference>
<dbReference type="Proteomes" id="UP000662873">
    <property type="component" value="Chromosome"/>
</dbReference>
<dbReference type="EC" id="2.7.13.3" evidence="2"/>
<dbReference type="CDD" id="cd00075">
    <property type="entry name" value="HATPase"/>
    <property type="match status" value="1"/>
</dbReference>
<accession>A0A809SEQ1</accession>
<dbReference type="KEGG" id="npy:NPRO_17090"/>
<evidence type="ECO:0000256" key="6">
    <source>
        <dbReference type="ARBA" id="ARBA00022777"/>
    </source>
</evidence>